<sequence>MDTLAAFVNCDLLKSNVGKRVRTVIKVNRIENGAIVGEGPGGGVITVKPGRRGLDTAPNRYREVIGIAEGGSIIAEEVGTDFGDKFDLQNFNELCKLASKDFQALFM</sequence>
<evidence type="ECO:0000256" key="2">
    <source>
        <dbReference type="ARBA" id="ARBA00009761"/>
    </source>
</evidence>
<dbReference type="GO" id="GO:0003677">
    <property type="term" value="F:DNA binding"/>
    <property type="evidence" value="ECO:0007669"/>
    <property type="project" value="InterPro"/>
</dbReference>
<dbReference type="Pfam" id="PF08661">
    <property type="entry name" value="Rep_fac-A_3"/>
    <property type="match status" value="1"/>
</dbReference>
<dbReference type="Gene3D" id="2.40.50.140">
    <property type="entry name" value="Nucleic acid-binding proteins"/>
    <property type="match status" value="1"/>
</dbReference>
<dbReference type="AlphaFoldDB" id="A0A388LVE4"/>
<comment type="caution">
    <text evidence="4">The sequence shown here is derived from an EMBL/GenBank/DDBJ whole genome shotgun (WGS) entry which is preliminary data.</text>
</comment>
<gene>
    <name evidence="4" type="ORF">CBR_g41290</name>
</gene>
<dbReference type="PANTHER" id="PTHR47058:SF3">
    <property type="entry name" value="REPLICATION PROTEIN A 14 KDA SUBUNIT A-RELATED"/>
    <property type="match status" value="1"/>
</dbReference>
<evidence type="ECO:0000313" key="4">
    <source>
        <dbReference type="EMBL" id="GBG86296.1"/>
    </source>
</evidence>
<name>A0A388LVE4_CHABU</name>
<dbReference type="OrthoDB" id="188186at2759"/>
<dbReference type="SUPFAM" id="SSF50249">
    <property type="entry name" value="Nucleic acid-binding proteins"/>
    <property type="match status" value="1"/>
</dbReference>
<dbReference type="OMA" id="QVPIMNF"/>
<dbReference type="STRING" id="69332.A0A388LVE4"/>
<dbReference type="Gramene" id="GBG86296">
    <property type="protein sequence ID" value="GBG86296"/>
    <property type="gene ID" value="CBR_g41290"/>
</dbReference>
<keyword evidence="3" id="KW-0539">Nucleus</keyword>
<evidence type="ECO:0000256" key="1">
    <source>
        <dbReference type="ARBA" id="ARBA00004123"/>
    </source>
</evidence>
<dbReference type="GO" id="GO:0006281">
    <property type="term" value="P:DNA repair"/>
    <property type="evidence" value="ECO:0007669"/>
    <property type="project" value="InterPro"/>
</dbReference>
<dbReference type="Proteomes" id="UP000265515">
    <property type="component" value="Unassembled WGS sequence"/>
</dbReference>
<comment type="subcellular location">
    <subcellularLocation>
        <location evidence="1">Nucleus</location>
    </subcellularLocation>
</comment>
<keyword evidence="5" id="KW-1185">Reference proteome</keyword>
<dbReference type="PANTHER" id="PTHR47058">
    <property type="entry name" value="REPLICATION PROTEIN A 14 KDA SUBUNIT A-RELATED"/>
    <property type="match status" value="1"/>
</dbReference>
<dbReference type="InterPro" id="IPR012340">
    <property type="entry name" value="NA-bd_OB-fold"/>
</dbReference>
<organism evidence="4 5">
    <name type="scientific">Chara braunii</name>
    <name type="common">Braun's stonewort</name>
    <dbReference type="NCBI Taxonomy" id="69332"/>
    <lineage>
        <taxon>Eukaryota</taxon>
        <taxon>Viridiplantae</taxon>
        <taxon>Streptophyta</taxon>
        <taxon>Charophyceae</taxon>
        <taxon>Charales</taxon>
        <taxon>Characeae</taxon>
        <taxon>Chara</taxon>
    </lineage>
</organism>
<reference evidence="4 5" key="1">
    <citation type="journal article" date="2018" name="Cell">
        <title>The Chara Genome: Secondary Complexity and Implications for Plant Terrestrialization.</title>
        <authorList>
            <person name="Nishiyama T."/>
            <person name="Sakayama H."/>
            <person name="Vries J.D."/>
            <person name="Buschmann H."/>
            <person name="Saint-Marcoux D."/>
            <person name="Ullrich K.K."/>
            <person name="Haas F.B."/>
            <person name="Vanderstraeten L."/>
            <person name="Becker D."/>
            <person name="Lang D."/>
            <person name="Vosolsobe S."/>
            <person name="Rombauts S."/>
            <person name="Wilhelmsson P.K.I."/>
            <person name="Janitza P."/>
            <person name="Kern R."/>
            <person name="Heyl A."/>
            <person name="Rumpler F."/>
            <person name="Villalobos L.I.A.C."/>
            <person name="Clay J.M."/>
            <person name="Skokan R."/>
            <person name="Toyoda A."/>
            <person name="Suzuki Y."/>
            <person name="Kagoshima H."/>
            <person name="Schijlen E."/>
            <person name="Tajeshwar N."/>
            <person name="Catarino B."/>
            <person name="Hetherington A.J."/>
            <person name="Saltykova A."/>
            <person name="Bonnot C."/>
            <person name="Breuninger H."/>
            <person name="Symeonidi A."/>
            <person name="Radhakrishnan G.V."/>
            <person name="Van Nieuwerburgh F."/>
            <person name="Deforce D."/>
            <person name="Chang C."/>
            <person name="Karol K.G."/>
            <person name="Hedrich R."/>
            <person name="Ulvskov P."/>
            <person name="Glockner G."/>
            <person name="Delwiche C.F."/>
            <person name="Petrasek J."/>
            <person name="Van de Peer Y."/>
            <person name="Friml J."/>
            <person name="Beilby M."/>
            <person name="Dolan L."/>
            <person name="Kohara Y."/>
            <person name="Sugano S."/>
            <person name="Fujiyama A."/>
            <person name="Delaux P.-M."/>
            <person name="Quint M."/>
            <person name="TheiBen G."/>
            <person name="Hagemann M."/>
            <person name="Harholt J."/>
            <person name="Dunand C."/>
            <person name="Zachgo S."/>
            <person name="Langdale J."/>
            <person name="Maumus F."/>
            <person name="Straeten D.V.D."/>
            <person name="Gould S.B."/>
            <person name="Rensing S.A."/>
        </authorList>
    </citation>
    <scope>NUCLEOTIDE SEQUENCE [LARGE SCALE GENOMIC DNA]</scope>
    <source>
        <strain evidence="4 5">S276</strain>
    </source>
</reference>
<dbReference type="GO" id="GO:0006310">
    <property type="term" value="P:DNA recombination"/>
    <property type="evidence" value="ECO:0007669"/>
    <property type="project" value="InterPro"/>
</dbReference>
<dbReference type="GO" id="GO:0006260">
    <property type="term" value="P:DNA replication"/>
    <property type="evidence" value="ECO:0007669"/>
    <property type="project" value="InterPro"/>
</dbReference>
<accession>A0A388LVE4</accession>
<protein>
    <submittedName>
        <fullName evidence="4">Uncharacterized protein</fullName>
    </submittedName>
</protein>
<evidence type="ECO:0000313" key="5">
    <source>
        <dbReference type="Proteomes" id="UP000265515"/>
    </source>
</evidence>
<evidence type="ECO:0000256" key="3">
    <source>
        <dbReference type="ARBA" id="ARBA00023242"/>
    </source>
</evidence>
<proteinExistence type="inferred from homology"/>
<comment type="similarity">
    <text evidence="2">Belongs to the replication factor A protein 3 family.</text>
</comment>
<dbReference type="GO" id="GO:0031981">
    <property type="term" value="C:nuclear lumen"/>
    <property type="evidence" value="ECO:0007669"/>
    <property type="project" value="UniProtKB-ARBA"/>
</dbReference>
<dbReference type="EMBL" id="BFEA01000557">
    <property type="protein sequence ID" value="GBG86296.1"/>
    <property type="molecule type" value="Genomic_DNA"/>
</dbReference>
<dbReference type="InterPro" id="IPR013970">
    <property type="entry name" value="Rfa2"/>
</dbReference>